<evidence type="ECO:0000256" key="1">
    <source>
        <dbReference type="SAM" id="MobiDB-lite"/>
    </source>
</evidence>
<comment type="caution">
    <text evidence="2">The sequence shown here is derived from an EMBL/GenBank/DDBJ whole genome shotgun (WGS) entry which is preliminary data.</text>
</comment>
<sequence length="57" mass="6424">MRNSEDLLGQQHHQLNNEQPCSVSCGDSEKVIPIKQSADPFMTVAVKRAHVCEIFKE</sequence>
<evidence type="ECO:0000313" key="3">
    <source>
        <dbReference type="Proteomes" id="UP000004810"/>
    </source>
</evidence>
<organism evidence="2 3">
    <name type="scientific">Wuchereria bancrofti</name>
    <dbReference type="NCBI Taxonomy" id="6293"/>
    <lineage>
        <taxon>Eukaryota</taxon>
        <taxon>Metazoa</taxon>
        <taxon>Ecdysozoa</taxon>
        <taxon>Nematoda</taxon>
        <taxon>Chromadorea</taxon>
        <taxon>Rhabditida</taxon>
        <taxon>Spirurina</taxon>
        <taxon>Spiruromorpha</taxon>
        <taxon>Filarioidea</taxon>
        <taxon>Onchocercidae</taxon>
        <taxon>Wuchereria</taxon>
    </lineage>
</organism>
<dbReference type="Proteomes" id="UP000004810">
    <property type="component" value="Unassembled WGS sequence"/>
</dbReference>
<proteinExistence type="predicted"/>
<gene>
    <name evidence="2" type="ORF">WUBG_05208</name>
</gene>
<reference evidence="3" key="1">
    <citation type="submission" date="2012-08" db="EMBL/GenBank/DDBJ databases">
        <title>The Genome Sequence of Wuchereria bancrofti.</title>
        <authorList>
            <person name="Nutman T.B."/>
            <person name="Fink D.L."/>
            <person name="Russ C."/>
            <person name="Young S."/>
            <person name="Zeng Q."/>
            <person name="Koehrsen M."/>
            <person name="Alvarado L."/>
            <person name="Berlin A."/>
            <person name="Chapman S.B."/>
            <person name="Chen Z."/>
            <person name="Freedman E."/>
            <person name="Gellesch M."/>
            <person name="Goldberg J."/>
            <person name="Griggs A."/>
            <person name="Gujja S."/>
            <person name="Heilman E.R."/>
            <person name="Heiman D."/>
            <person name="Hepburn T."/>
            <person name="Howarth C."/>
            <person name="Jen D."/>
            <person name="Larson L."/>
            <person name="Lewis B."/>
            <person name="Mehta T."/>
            <person name="Park D."/>
            <person name="Pearson M."/>
            <person name="Roberts A."/>
            <person name="Saif S."/>
            <person name="Shea T."/>
            <person name="Shenoy N."/>
            <person name="Sisk P."/>
            <person name="Stolte C."/>
            <person name="Sykes S."/>
            <person name="Walk T."/>
            <person name="White J."/>
            <person name="Yandava C."/>
            <person name="Haas B."/>
            <person name="Henn M.R."/>
            <person name="Nusbaum C."/>
            <person name="Birren B."/>
        </authorList>
    </citation>
    <scope>NUCLEOTIDE SEQUENCE [LARGE SCALE GENOMIC DNA]</scope>
    <source>
        <strain evidence="3">NA</strain>
    </source>
</reference>
<dbReference type="EMBL" id="ADBV01001940">
    <property type="protein sequence ID" value="EJW83883.1"/>
    <property type="molecule type" value="Genomic_DNA"/>
</dbReference>
<accession>J9ENW1</accession>
<feature type="region of interest" description="Disordered" evidence="1">
    <location>
        <begin position="1"/>
        <end position="21"/>
    </location>
</feature>
<dbReference type="AlphaFoldDB" id="J9ENW1"/>
<name>J9ENW1_WUCBA</name>
<evidence type="ECO:0000313" key="2">
    <source>
        <dbReference type="EMBL" id="EJW83883.1"/>
    </source>
</evidence>
<protein>
    <submittedName>
        <fullName evidence="2">Uncharacterized protein</fullName>
    </submittedName>
</protein>
<feature type="compositionally biased region" description="Polar residues" evidence="1">
    <location>
        <begin position="11"/>
        <end position="21"/>
    </location>
</feature>